<comment type="subcellular location">
    <subcellularLocation>
        <location evidence="1 11">Cell outer membrane</location>
        <topology evidence="1 11">Multi-pass membrane protein</topology>
    </subcellularLocation>
</comment>
<feature type="domain" description="TonB-dependent receptor-like beta-barrel" evidence="15">
    <location>
        <begin position="282"/>
        <end position="692"/>
    </location>
</feature>
<dbReference type="Gene3D" id="2.40.170.20">
    <property type="entry name" value="TonB-dependent receptor, beta-barrel domain"/>
    <property type="match status" value="1"/>
</dbReference>
<keyword evidence="4" id="KW-0410">Iron transport</keyword>
<dbReference type="PANTHER" id="PTHR32552:SF81">
    <property type="entry name" value="TONB-DEPENDENT OUTER MEMBRANE RECEPTOR"/>
    <property type="match status" value="1"/>
</dbReference>
<evidence type="ECO:0000313" key="17">
    <source>
        <dbReference type="EMBL" id="NKF22995.1"/>
    </source>
</evidence>
<keyword evidence="10 11" id="KW-0998">Cell outer membrane</keyword>
<dbReference type="RefSeq" id="WP_168148328.1">
    <property type="nucleotide sequence ID" value="NZ_JAAVXB010000006.1"/>
</dbReference>
<keyword evidence="3 11" id="KW-1134">Transmembrane beta strand</keyword>
<dbReference type="GO" id="GO:0006826">
    <property type="term" value="P:iron ion transport"/>
    <property type="evidence" value="ECO:0007669"/>
    <property type="project" value="UniProtKB-KW"/>
</dbReference>
<dbReference type="Pfam" id="PF00593">
    <property type="entry name" value="TonB_dep_Rec_b-barrel"/>
    <property type="match status" value="1"/>
</dbReference>
<feature type="signal peptide" evidence="14">
    <location>
        <begin position="1"/>
        <end position="24"/>
    </location>
</feature>
<comment type="similarity">
    <text evidence="11 12">Belongs to the TonB-dependent receptor family.</text>
</comment>
<dbReference type="EMBL" id="JAAVXB010000006">
    <property type="protein sequence ID" value="NKF22995.1"/>
    <property type="molecule type" value="Genomic_DNA"/>
</dbReference>
<dbReference type="InterPro" id="IPR039426">
    <property type="entry name" value="TonB-dep_rcpt-like"/>
</dbReference>
<feature type="domain" description="TonB-dependent receptor plug" evidence="16">
    <location>
        <begin position="82"/>
        <end position="188"/>
    </location>
</feature>
<evidence type="ECO:0000313" key="18">
    <source>
        <dbReference type="Proteomes" id="UP000653472"/>
    </source>
</evidence>
<dbReference type="InterPro" id="IPR012910">
    <property type="entry name" value="Plug_dom"/>
</dbReference>
<keyword evidence="8 12" id="KW-0798">TonB box</keyword>
<evidence type="ECO:0000256" key="12">
    <source>
        <dbReference type="RuleBase" id="RU003357"/>
    </source>
</evidence>
<keyword evidence="2 11" id="KW-0813">Transport</keyword>
<evidence type="ECO:0000256" key="13">
    <source>
        <dbReference type="SAM" id="MobiDB-lite"/>
    </source>
</evidence>
<dbReference type="InterPro" id="IPR036942">
    <property type="entry name" value="Beta-barrel_TonB_sf"/>
</dbReference>
<dbReference type="Proteomes" id="UP000653472">
    <property type="component" value="Unassembled WGS sequence"/>
</dbReference>
<evidence type="ECO:0000256" key="7">
    <source>
        <dbReference type="ARBA" id="ARBA00023065"/>
    </source>
</evidence>
<evidence type="ECO:0000256" key="11">
    <source>
        <dbReference type="PROSITE-ProRule" id="PRU01360"/>
    </source>
</evidence>
<evidence type="ECO:0000256" key="5">
    <source>
        <dbReference type="ARBA" id="ARBA00022692"/>
    </source>
</evidence>
<dbReference type="InterPro" id="IPR000531">
    <property type="entry name" value="Beta-barrel_TonB"/>
</dbReference>
<evidence type="ECO:0000256" key="1">
    <source>
        <dbReference type="ARBA" id="ARBA00004571"/>
    </source>
</evidence>
<keyword evidence="9 11" id="KW-0472">Membrane</keyword>
<keyword evidence="18" id="KW-1185">Reference proteome</keyword>
<comment type="caution">
    <text evidence="17">The sequence shown here is derived from an EMBL/GenBank/DDBJ whole genome shotgun (WGS) entry which is preliminary data.</text>
</comment>
<evidence type="ECO:0000256" key="4">
    <source>
        <dbReference type="ARBA" id="ARBA00022496"/>
    </source>
</evidence>
<evidence type="ECO:0000259" key="16">
    <source>
        <dbReference type="Pfam" id="PF07715"/>
    </source>
</evidence>
<keyword evidence="17" id="KW-0675">Receptor</keyword>
<proteinExistence type="inferred from homology"/>
<sequence length="737" mass="78886">MIYKLSAIAIGASLAFAASAPATAQTGSQDHAADQDSTTPYTTIALADETPTTPSPASDAPPESPEGVATVVVTARKRVERLQDVPVAVTAISGQQLEEKHITQAKDIASITPGLNITSDSVSRSFIDIRGVGTTLIDTVQPGVGIFIDGVYQPNTSYLNTPLVDVDRIEVLRGPQGTLFGQNTLGGAINIITRKPTDSFEGKLGGSYAGTDHYRQVFGSISGPVLPGVLRARIGGAYQKQDGFLKNTLAGGDANPLDQRAVNGSLIFEPIAAAHFTLNGYYNRVFGGSTPYADVAGPTDYKEDVTTNQNSLTTLRYAGGSLKGEFDVPSLSTQITAVAAYDTRHGNGSGDADFGPIDLFRTASATNDFDTTSGELRFDTHYSDQLSSLIGLFTNRNIYKGDATTEIYLVPGAPIPAQAHQHSQTNVYAAYGTLFWNPISTMEVTAGLRYDHQRVVTNGDTTGEIRASELEPRLTVKQSWTPNFMTYASIARGFRGGGVNPPGAPNPTYQGDSVWTYELGSKSSLIDGRLNFDVAVFYNDYRHFIGQNALAPSTTGVGPVAINLNSGTVHSPGAEMQLQGNITRHWAVNAGLTYLHSRITDGSDYEDTTGKPLPSNRILFLADWTAFAGTSYTFDIGDDQLILDTSYSYKGSRNGSTSSADSVPRLEAYSLVNGSITYRNAHWDLALWGTNLLNEKYFSTYIDKSISEDAGLVGPLANNLGIIGDERRVGVRLGVYF</sequence>
<evidence type="ECO:0000256" key="3">
    <source>
        <dbReference type="ARBA" id="ARBA00022452"/>
    </source>
</evidence>
<gene>
    <name evidence="17" type="ORF">G7Y82_11755</name>
</gene>
<evidence type="ECO:0000256" key="10">
    <source>
        <dbReference type="ARBA" id="ARBA00023237"/>
    </source>
</evidence>
<dbReference type="PROSITE" id="PS52016">
    <property type="entry name" value="TONB_DEPENDENT_REC_3"/>
    <property type="match status" value="1"/>
</dbReference>
<accession>A0A969WDW4</accession>
<dbReference type="SUPFAM" id="SSF56935">
    <property type="entry name" value="Porins"/>
    <property type="match status" value="1"/>
</dbReference>
<evidence type="ECO:0000256" key="2">
    <source>
        <dbReference type="ARBA" id="ARBA00022448"/>
    </source>
</evidence>
<evidence type="ECO:0000256" key="8">
    <source>
        <dbReference type="ARBA" id="ARBA00023077"/>
    </source>
</evidence>
<name>A0A969WDW4_9GAMM</name>
<evidence type="ECO:0000256" key="9">
    <source>
        <dbReference type="ARBA" id="ARBA00023136"/>
    </source>
</evidence>
<dbReference type="Pfam" id="PF07715">
    <property type="entry name" value="Plug"/>
    <property type="match status" value="1"/>
</dbReference>
<keyword evidence="7" id="KW-0406">Ion transport</keyword>
<dbReference type="AlphaFoldDB" id="A0A969WDW4"/>
<feature type="chain" id="PRO_5037477921" evidence="14">
    <location>
        <begin position="25"/>
        <end position="737"/>
    </location>
</feature>
<evidence type="ECO:0000259" key="15">
    <source>
        <dbReference type="Pfam" id="PF00593"/>
    </source>
</evidence>
<evidence type="ECO:0000256" key="14">
    <source>
        <dbReference type="SAM" id="SignalP"/>
    </source>
</evidence>
<dbReference type="CDD" id="cd01347">
    <property type="entry name" value="ligand_gated_channel"/>
    <property type="match status" value="1"/>
</dbReference>
<reference evidence="17" key="1">
    <citation type="submission" date="2020-03" db="EMBL/GenBank/DDBJ databases">
        <title>Solimonas marina sp. nov., isolated from deep seawater of the Pacific Ocean.</title>
        <authorList>
            <person name="Liu X."/>
            <person name="Lai Q."/>
            <person name="Sun F."/>
            <person name="Gai Y."/>
            <person name="Li G."/>
            <person name="Shao Z."/>
        </authorList>
    </citation>
    <scope>NUCLEOTIDE SEQUENCE</scope>
    <source>
        <strain evidence="17">C16B3</strain>
    </source>
</reference>
<keyword evidence="14" id="KW-0732">Signal</keyword>
<dbReference type="PANTHER" id="PTHR32552">
    <property type="entry name" value="FERRICHROME IRON RECEPTOR-RELATED"/>
    <property type="match status" value="1"/>
</dbReference>
<organism evidence="17 18">
    <name type="scientific">Solimonas marina</name>
    <dbReference type="NCBI Taxonomy" id="2714601"/>
    <lineage>
        <taxon>Bacteria</taxon>
        <taxon>Pseudomonadati</taxon>
        <taxon>Pseudomonadota</taxon>
        <taxon>Gammaproteobacteria</taxon>
        <taxon>Nevskiales</taxon>
        <taxon>Nevskiaceae</taxon>
        <taxon>Solimonas</taxon>
    </lineage>
</organism>
<feature type="region of interest" description="Disordered" evidence="13">
    <location>
        <begin position="47"/>
        <end position="67"/>
    </location>
</feature>
<dbReference type="GO" id="GO:0009279">
    <property type="term" value="C:cell outer membrane"/>
    <property type="evidence" value="ECO:0007669"/>
    <property type="project" value="UniProtKB-SubCell"/>
</dbReference>
<evidence type="ECO:0000256" key="6">
    <source>
        <dbReference type="ARBA" id="ARBA00023004"/>
    </source>
</evidence>
<keyword evidence="6" id="KW-0408">Iron</keyword>
<keyword evidence="5 11" id="KW-0812">Transmembrane</keyword>
<protein>
    <submittedName>
        <fullName evidence="17">TonB-dependent receptor</fullName>
    </submittedName>
</protein>